<evidence type="ECO:0000313" key="2">
    <source>
        <dbReference type="Proteomes" id="UP000245119"/>
    </source>
</evidence>
<dbReference type="InterPro" id="IPR006439">
    <property type="entry name" value="HAD-SF_hydro_IA"/>
</dbReference>
<dbReference type="Gene3D" id="1.10.150.720">
    <property type="entry name" value="Haloacid dehalogenase-like hydrolase"/>
    <property type="match status" value="1"/>
</dbReference>
<dbReference type="AlphaFoldDB" id="A0A2T7NKZ8"/>
<dbReference type="NCBIfam" id="TIGR01549">
    <property type="entry name" value="HAD-SF-IA-v1"/>
    <property type="match status" value="1"/>
</dbReference>
<name>A0A2T7NKZ8_POMCA</name>
<dbReference type="InterPro" id="IPR051828">
    <property type="entry name" value="HAD-like_hydrolase_domain"/>
</dbReference>
<protein>
    <recommendedName>
        <fullName evidence="3">Haloacid dehalogenase-like hydrolase domain-containing protein 3</fullName>
    </recommendedName>
</protein>
<dbReference type="EMBL" id="PZQS01000011">
    <property type="protein sequence ID" value="PVD21839.1"/>
    <property type="molecule type" value="Genomic_DNA"/>
</dbReference>
<dbReference type="SFLD" id="SFLDS00003">
    <property type="entry name" value="Haloacid_Dehalogenase"/>
    <property type="match status" value="1"/>
</dbReference>
<dbReference type="InterPro" id="IPR023214">
    <property type="entry name" value="HAD_sf"/>
</dbReference>
<organism evidence="1 2">
    <name type="scientific">Pomacea canaliculata</name>
    <name type="common">Golden apple snail</name>
    <dbReference type="NCBI Taxonomy" id="400727"/>
    <lineage>
        <taxon>Eukaryota</taxon>
        <taxon>Metazoa</taxon>
        <taxon>Spiralia</taxon>
        <taxon>Lophotrochozoa</taxon>
        <taxon>Mollusca</taxon>
        <taxon>Gastropoda</taxon>
        <taxon>Caenogastropoda</taxon>
        <taxon>Architaenioglossa</taxon>
        <taxon>Ampullarioidea</taxon>
        <taxon>Ampullariidae</taxon>
        <taxon>Pomacea</taxon>
    </lineage>
</organism>
<dbReference type="SUPFAM" id="SSF56784">
    <property type="entry name" value="HAD-like"/>
    <property type="match status" value="1"/>
</dbReference>
<proteinExistence type="predicted"/>
<dbReference type="OMA" id="WWRQLIA"/>
<dbReference type="InterPro" id="IPR011949">
    <property type="entry name" value="HAD-SF_hydro_IA_REG-2-like"/>
</dbReference>
<dbReference type="OrthoDB" id="444127at2759"/>
<dbReference type="Pfam" id="PF00702">
    <property type="entry name" value="Hydrolase"/>
    <property type="match status" value="1"/>
</dbReference>
<keyword evidence="2" id="KW-1185">Reference proteome</keyword>
<dbReference type="PANTHER" id="PTHR46191:SF2">
    <property type="entry name" value="HALOACID DEHALOGENASE-LIKE HYDROLASE DOMAIN-CONTAINING PROTEIN 3"/>
    <property type="match status" value="1"/>
</dbReference>
<dbReference type="Gene3D" id="3.40.50.1000">
    <property type="entry name" value="HAD superfamily/HAD-like"/>
    <property type="match status" value="1"/>
</dbReference>
<dbReference type="InterPro" id="IPR044924">
    <property type="entry name" value="HAD-SF_hydro_IA_REG-2-like_cap"/>
</dbReference>
<dbReference type="PANTHER" id="PTHR46191">
    <property type="match status" value="1"/>
</dbReference>
<sequence>MMLLRLVTIDVTNTMIRVSGSPGKHYALIASHYGIKADEETLTWAFVKNYKEYCSRYPNFGASCQMPAFKWWSSLVVSCFNTAGIYDNKCLDKVAKDLYYYFSTADAWELVPGTLDALEDLQNFDIQLGVISNYDHRLYKVLNEVDLRRFFDFVLPSYVIGVEKPDPCIFLKALKHANVLASEAVHFGDNVVKDFIGARNAGFHAYLMETKGVNHNFIDNKYVVKSAGEFLQAITPYLRPKLKIL</sequence>
<reference evidence="1 2" key="1">
    <citation type="submission" date="2018-04" db="EMBL/GenBank/DDBJ databases">
        <title>The genome of golden apple snail Pomacea canaliculata provides insight into stress tolerance and invasive adaptation.</title>
        <authorList>
            <person name="Liu C."/>
            <person name="Liu B."/>
            <person name="Ren Y."/>
            <person name="Zhang Y."/>
            <person name="Wang H."/>
            <person name="Li S."/>
            <person name="Jiang F."/>
            <person name="Yin L."/>
            <person name="Zhang G."/>
            <person name="Qian W."/>
            <person name="Fan W."/>
        </authorList>
    </citation>
    <scope>NUCLEOTIDE SEQUENCE [LARGE SCALE GENOMIC DNA]</scope>
    <source>
        <strain evidence="1">SZHN2017</strain>
        <tissue evidence="1">Muscle</tissue>
    </source>
</reference>
<evidence type="ECO:0000313" key="1">
    <source>
        <dbReference type="EMBL" id="PVD21839.1"/>
    </source>
</evidence>
<dbReference type="NCBIfam" id="TIGR02252">
    <property type="entry name" value="DREG-2"/>
    <property type="match status" value="1"/>
</dbReference>
<dbReference type="CDD" id="cd16415">
    <property type="entry name" value="HAD_dREG-2_like"/>
    <property type="match status" value="1"/>
</dbReference>
<evidence type="ECO:0008006" key="3">
    <source>
        <dbReference type="Google" id="ProtNLM"/>
    </source>
</evidence>
<gene>
    <name evidence="1" type="ORF">C0Q70_17641</name>
</gene>
<dbReference type="STRING" id="400727.A0A2T7NKZ8"/>
<dbReference type="SFLD" id="SFLDG01129">
    <property type="entry name" value="C1.5:_HAD__Beta-PGM__Phosphata"/>
    <property type="match status" value="1"/>
</dbReference>
<dbReference type="Proteomes" id="UP000245119">
    <property type="component" value="Linkage Group LG11"/>
</dbReference>
<dbReference type="InterPro" id="IPR036412">
    <property type="entry name" value="HAD-like_sf"/>
</dbReference>
<comment type="caution">
    <text evidence="1">The sequence shown here is derived from an EMBL/GenBank/DDBJ whole genome shotgun (WGS) entry which is preliminary data.</text>
</comment>
<accession>A0A2T7NKZ8</accession>
<dbReference type="GO" id="GO:0005634">
    <property type="term" value="C:nucleus"/>
    <property type="evidence" value="ECO:0007669"/>
    <property type="project" value="TreeGrafter"/>
</dbReference>
<dbReference type="PRINTS" id="PR00413">
    <property type="entry name" value="HADHALOGNASE"/>
</dbReference>